<gene>
    <name evidence="3" type="primary">BQ5605_C001g00091</name>
    <name evidence="3" type="ORF">BQ5605_C001G00091</name>
</gene>
<proteinExistence type="predicted"/>
<protein>
    <submittedName>
        <fullName evidence="3">BQ5605_C001g00091 protein</fullName>
    </submittedName>
</protein>
<evidence type="ECO:0000313" key="4">
    <source>
        <dbReference type="Proteomes" id="UP000249464"/>
    </source>
</evidence>
<organism evidence="3 4">
    <name type="scientific">Microbotryum silenes-dioicae</name>
    <dbReference type="NCBI Taxonomy" id="796604"/>
    <lineage>
        <taxon>Eukaryota</taxon>
        <taxon>Fungi</taxon>
        <taxon>Dikarya</taxon>
        <taxon>Basidiomycota</taxon>
        <taxon>Pucciniomycotina</taxon>
        <taxon>Microbotryomycetes</taxon>
        <taxon>Microbotryales</taxon>
        <taxon>Microbotryaceae</taxon>
        <taxon>Microbotryum</taxon>
    </lineage>
</organism>
<feature type="compositionally biased region" description="Basic and acidic residues" evidence="1">
    <location>
        <begin position="62"/>
        <end position="74"/>
    </location>
</feature>
<dbReference type="AlphaFoldDB" id="A0A2X0NZD1"/>
<evidence type="ECO:0000256" key="1">
    <source>
        <dbReference type="SAM" id="MobiDB-lite"/>
    </source>
</evidence>
<keyword evidence="4" id="KW-1185">Reference proteome</keyword>
<keyword evidence="2" id="KW-0732">Signal</keyword>
<dbReference type="Proteomes" id="UP000249464">
    <property type="component" value="Unassembled WGS sequence"/>
</dbReference>
<reference evidence="3 4" key="1">
    <citation type="submission" date="2016-11" db="EMBL/GenBank/DDBJ databases">
        <authorList>
            <person name="Jaros S."/>
            <person name="Januszkiewicz K."/>
            <person name="Wedrychowicz H."/>
        </authorList>
    </citation>
    <scope>NUCLEOTIDE SEQUENCE [LARGE SCALE GENOMIC DNA]</scope>
</reference>
<evidence type="ECO:0000256" key="2">
    <source>
        <dbReference type="SAM" id="SignalP"/>
    </source>
</evidence>
<feature type="region of interest" description="Disordered" evidence="1">
    <location>
        <begin position="50"/>
        <end position="74"/>
    </location>
</feature>
<feature type="signal peptide" evidence="2">
    <location>
        <begin position="1"/>
        <end position="26"/>
    </location>
</feature>
<name>A0A2X0NZD1_9BASI</name>
<accession>A0A2X0NZD1</accession>
<dbReference type="EMBL" id="FQNC01000043">
    <property type="protein sequence ID" value="SGY43956.1"/>
    <property type="molecule type" value="Genomic_DNA"/>
</dbReference>
<feature type="chain" id="PRO_5015877031" evidence="2">
    <location>
        <begin position="27"/>
        <end position="120"/>
    </location>
</feature>
<sequence length="120" mass="13498">MKMLFPIACFLFLLAETFLTWEKASSLDRYARDNTVAKCSETMRAPVSVAAVQDSTSQSEGCRNKREDDAEVGKKDQYDDASFDTFEFCNRLLRRPHVCCDSLHSGLSNPELLLRTPAPA</sequence>
<evidence type="ECO:0000313" key="3">
    <source>
        <dbReference type="EMBL" id="SGY43956.1"/>
    </source>
</evidence>